<dbReference type="Proteomes" id="UP000007797">
    <property type="component" value="Unassembled WGS sequence"/>
</dbReference>
<dbReference type="RefSeq" id="XP_004352138.1">
    <property type="nucleotide sequence ID" value="XM_004352086.1"/>
</dbReference>
<proteinExistence type="predicted"/>
<dbReference type="GeneID" id="14867899"/>
<evidence type="ECO:0000313" key="1">
    <source>
        <dbReference type="EMBL" id="EGG15813.1"/>
    </source>
</evidence>
<accession>F4Q7R3</accession>
<reference evidence="2" key="1">
    <citation type="journal article" date="2011" name="Genome Res.">
        <title>Phylogeny-wide analysis of social amoeba genomes highlights ancient origins for complex intercellular communication.</title>
        <authorList>
            <person name="Heidel A.J."/>
            <person name="Lawal H.M."/>
            <person name="Felder M."/>
            <person name="Schilde C."/>
            <person name="Helps N.R."/>
            <person name="Tunggal B."/>
            <person name="Rivero F."/>
            <person name="John U."/>
            <person name="Schleicher M."/>
            <person name="Eichinger L."/>
            <person name="Platzer M."/>
            <person name="Noegel A.A."/>
            <person name="Schaap P."/>
            <person name="Gloeckner G."/>
        </authorList>
    </citation>
    <scope>NUCLEOTIDE SEQUENCE [LARGE SCALE GENOMIC DNA]</scope>
    <source>
        <strain evidence="2">SH3</strain>
    </source>
</reference>
<protein>
    <submittedName>
        <fullName evidence="1">Uncharacterized protein</fullName>
    </submittedName>
</protein>
<dbReference type="KEGG" id="dfa:DFA_09482"/>
<dbReference type="AlphaFoldDB" id="F4Q7R3"/>
<evidence type="ECO:0000313" key="2">
    <source>
        <dbReference type="Proteomes" id="UP000007797"/>
    </source>
</evidence>
<gene>
    <name evidence="1" type="ORF">DFA_09482</name>
</gene>
<dbReference type="EMBL" id="GL883025">
    <property type="protein sequence ID" value="EGG15813.1"/>
    <property type="molecule type" value="Genomic_DNA"/>
</dbReference>
<keyword evidence="2" id="KW-1185">Reference proteome</keyword>
<name>F4Q7R3_CACFS</name>
<sequence>MRRILFYFFIYCSFIFKREMENELVLKLYNVNRHNQDELIQFVDQHLDSIKDLIDQILNLLINGVPKNFSIIIERESNVYIGLMDRLDLLFIALNNKRDKSSKSFNSIIISSWFKKEFFKPLIWINQLQLSSCIHSALLSIIRFIFNDGDHQEWNELIEFIHNIHLIENEELRLNMYHVANFIDSNWSDKIDMKMIYNQHSLNDTKQIIGYLFRDLDYQKYLPLVYNQIIKCLGNDKDKRIDRLFQMVETIYSADSSFFGTMSLHGQILLSILETIINSNYIIESIGYYSLTIETLLNRNQLSKENILNSLELCFKLLKEKKELDHFPDPQIEIFRIVSSIGKKKYSIEKKLFFRKYFHPFMIYMISPSSRLRHVQHCAFFQECPQFYLIFQNDFSIYLPWIIINAKKHNLFAKEAIISILSMPYNSIIFNQLFHQYLDTNHEFNDSLANLVTTETAESLPNILTLFINNNGIQCPKTLTIFNTLLNISQSFDLFDITSRLIQLMGNNIK</sequence>
<organism evidence="1 2">
    <name type="scientific">Cavenderia fasciculata</name>
    <name type="common">Slime mold</name>
    <name type="synonym">Dictyostelium fasciculatum</name>
    <dbReference type="NCBI Taxonomy" id="261658"/>
    <lineage>
        <taxon>Eukaryota</taxon>
        <taxon>Amoebozoa</taxon>
        <taxon>Evosea</taxon>
        <taxon>Eumycetozoa</taxon>
        <taxon>Dictyostelia</taxon>
        <taxon>Acytosteliales</taxon>
        <taxon>Cavenderiaceae</taxon>
        <taxon>Cavenderia</taxon>
    </lineage>
</organism>